<feature type="active site" description="Proton acceptor" evidence="4">
    <location>
        <position position="23"/>
    </location>
</feature>
<keyword evidence="1 5" id="KW-0479">Metal-binding</keyword>
<evidence type="ECO:0000256" key="5">
    <source>
        <dbReference type="PIRSR" id="PIRSR006113-2"/>
    </source>
</evidence>
<dbReference type="Gene3D" id="3.30.479.10">
    <property type="entry name" value="6-pyruvoyl tetrahydropterin synthase/QueD"/>
    <property type="match status" value="1"/>
</dbReference>
<organism evidence="6">
    <name type="scientific">uncultured marine thaumarchaeote KM3_54_G03</name>
    <dbReference type="NCBI Taxonomy" id="1456192"/>
    <lineage>
        <taxon>Archaea</taxon>
        <taxon>Nitrososphaerota</taxon>
        <taxon>environmental samples</taxon>
    </lineage>
</organism>
<keyword evidence="3 6" id="KW-0456">Lyase</keyword>
<comment type="cofactor">
    <cofactor evidence="5">
        <name>Zn(2+)</name>
        <dbReference type="ChEBI" id="CHEBI:29105"/>
    </cofactor>
    <text evidence="5">Binds 1 zinc ion per subunit.</text>
</comment>
<dbReference type="SUPFAM" id="SSF55620">
    <property type="entry name" value="Tetrahydrobiopterin biosynthesis enzymes-like"/>
    <property type="match status" value="1"/>
</dbReference>
<dbReference type="GO" id="GO:0046872">
    <property type="term" value="F:metal ion binding"/>
    <property type="evidence" value="ECO:0007669"/>
    <property type="project" value="UniProtKB-KW"/>
</dbReference>
<name>A0A075H6S3_9ARCH</name>
<dbReference type="EC" id="4.2.3.12" evidence="6"/>
<dbReference type="PIRSF" id="PIRSF006113">
    <property type="entry name" value="PTP_synth"/>
    <property type="match status" value="1"/>
</dbReference>
<evidence type="ECO:0000256" key="1">
    <source>
        <dbReference type="ARBA" id="ARBA00022723"/>
    </source>
</evidence>
<dbReference type="PANTHER" id="PTHR12589">
    <property type="entry name" value="PYRUVOYL TETRAHYDROBIOPTERIN SYNTHASE"/>
    <property type="match status" value="1"/>
</dbReference>
<dbReference type="EMBL" id="KF900938">
    <property type="protein sequence ID" value="AIF12136.1"/>
    <property type="molecule type" value="Genomic_DNA"/>
</dbReference>
<evidence type="ECO:0000313" key="6">
    <source>
        <dbReference type="EMBL" id="AIF12136.1"/>
    </source>
</evidence>
<feature type="active site" description="Charge relay system" evidence="4">
    <location>
        <position position="107"/>
    </location>
</feature>
<dbReference type="AlphaFoldDB" id="A0A075H6S3"/>
<feature type="binding site" evidence="5">
    <location>
        <position position="27"/>
    </location>
    <ligand>
        <name>Zn(2+)</name>
        <dbReference type="ChEBI" id="CHEBI:29105"/>
    </ligand>
</feature>
<dbReference type="InterPro" id="IPR038418">
    <property type="entry name" value="6-PTP_synth/QueD_sf"/>
</dbReference>
<sequence>MLTKIGVEFEIDFAHTLKGHPKCGKPHGHTSRIIVEASGESKKGSTYEDNMVIEFDEMKKICWQTIQQLDHTDLDNMFDFPTSENIAMWIFEHLKDKIPISGVKLYEGNNKYCEITK</sequence>
<proteinExistence type="predicted"/>
<evidence type="ECO:0000256" key="2">
    <source>
        <dbReference type="ARBA" id="ARBA00022833"/>
    </source>
</evidence>
<protein>
    <submittedName>
        <fullName evidence="6">6-pyruvoyl tetrahydrobiopterin synthase (QueD, ptpS, PTS)</fullName>
        <ecNumber evidence="6">4.2.3.12</ecNumber>
    </submittedName>
</protein>
<feature type="binding site" evidence="5">
    <location>
        <position position="15"/>
    </location>
    <ligand>
        <name>Zn(2+)</name>
        <dbReference type="ChEBI" id="CHEBI:29105"/>
    </ligand>
</feature>
<dbReference type="InterPro" id="IPR007115">
    <property type="entry name" value="6-PTP_synth/QueD"/>
</dbReference>
<feature type="active site" description="Charge relay system" evidence="4">
    <location>
        <position position="71"/>
    </location>
</feature>
<dbReference type="PANTHER" id="PTHR12589:SF7">
    <property type="entry name" value="6-PYRUVOYL TETRAHYDROBIOPTERIN SYNTHASE"/>
    <property type="match status" value="1"/>
</dbReference>
<dbReference type="GO" id="GO:0003874">
    <property type="term" value="F:6-pyruvoyltetrahydropterin synthase activity"/>
    <property type="evidence" value="ECO:0007669"/>
    <property type="project" value="UniProtKB-EC"/>
</dbReference>
<evidence type="ECO:0000256" key="3">
    <source>
        <dbReference type="ARBA" id="ARBA00023239"/>
    </source>
</evidence>
<dbReference type="Pfam" id="PF01242">
    <property type="entry name" value="PTPS"/>
    <property type="match status" value="1"/>
</dbReference>
<gene>
    <name evidence="6" type="primary">PTS</name>
    <name evidence="6" type="synonym">ptpS</name>
    <name evidence="6" type="synonym">queD</name>
</gene>
<evidence type="ECO:0000256" key="4">
    <source>
        <dbReference type="PIRSR" id="PIRSR006113-1"/>
    </source>
</evidence>
<feature type="binding site" evidence="5">
    <location>
        <position position="29"/>
    </location>
    <ligand>
        <name>Zn(2+)</name>
        <dbReference type="ChEBI" id="CHEBI:29105"/>
    </ligand>
</feature>
<reference evidence="6" key="1">
    <citation type="journal article" date="2014" name="Genome Biol. Evol.">
        <title>Pangenome evidence for extensive interdomain horizontal transfer affecting lineage core and shell genes in uncultured planktonic thaumarchaeota and euryarchaeota.</title>
        <authorList>
            <person name="Deschamps P."/>
            <person name="Zivanovic Y."/>
            <person name="Moreira D."/>
            <person name="Rodriguez-Valera F."/>
            <person name="Lopez-Garcia P."/>
        </authorList>
    </citation>
    <scope>NUCLEOTIDE SEQUENCE</scope>
</reference>
<accession>A0A075H6S3</accession>
<keyword evidence="2 5" id="KW-0862">Zinc</keyword>